<organism evidence="1 2">
    <name type="scientific">Mycena rosella</name>
    <name type="common">Pink bonnet</name>
    <name type="synonym">Agaricus rosellus</name>
    <dbReference type="NCBI Taxonomy" id="1033263"/>
    <lineage>
        <taxon>Eukaryota</taxon>
        <taxon>Fungi</taxon>
        <taxon>Dikarya</taxon>
        <taxon>Basidiomycota</taxon>
        <taxon>Agaricomycotina</taxon>
        <taxon>Agaricomycetes</taxon>
        <taxon>Agaricomycetidae</taxon>
        <taxon>Agaricales</taxon>
        <taxon>Marasmiineae</taxon>
        <taxon>Mycenaceae</taxon>
        <taxon>Mycena</taxon>
    </lineage>
</organism>
<dbReference type="EMBL" id="JARKIE010000017">
    <property type="protein sequence ID" value="KAJ7701514.1"/>
    <property type="molecule type" value="Genomic_DNA"/>
</dbReference>
<reference evidence="1" key="1">
    <citation type="submission" date="2023-03" db="EMBL/GenBank/DDBJ databases">
        <title>Massive genome expansion in bonnet fungi (Mycena s.s.) driven by repeated elements and novel gene families across ecological guilds.</title>
        <authorList>
            <consortium name="Lawrence Berkeley National Laboratory"/>
            <person name="Harder C.B."/>
            <person name="Miyauchi S."/>
            <person name="Viragh M."/>
            <person name="Kuo A."/>
            <person name="Thoen E."/>
            <person name="Andreopoulos B."/>
            <person name="Lu D."/>
            <person name="Skrede I."/>
            <person name="Drula E."/>
            <person name="Henrissat B."/>
            <person name="Morin E."/>
            <person name="Kohler A."/>
            <person name="Barry K."/>
            <person name="LaButti K."/>
            <person name="Morin E."/>
            <person name="Salamov A."/>
            <person name="Lipzen A."/>
            <person name="Mereny Z."/>
            <person name="Hegedus B."/>
            <person name="Baldrian P."/>
            <person name="Stursova M."/>
            <person name="Weitz H."/>
            <person name="Taylor A."/>
            <person name="Grigoriev I.V."/>
            <person name="Nagy L.G."/>
            <person name="Martin F."/>
            <person name="Kauserud H."/>
        </authorList>
    </citation>
    <scope>NUCLEOTIDE SEQUENCE</scope>
    <source>
        <strain evidence="1">CBHHK067</strain>
    </source>
</reference>
<protein>
    <submittedName>
        <fullName evidence="1">Uncharacterized protein</fullName>
    </submittedName>
</protein>
<sequence length="50" mass="5980">FSTRSERFMDAYRKGLNGVQAAWAGKRYRGHRVLPKNIMALFDRFFTKRQ</sequence>
<proteinExistence type="predicted"/>
<evidence type="ECO:0000313" key="2">
    <source>
        <dbReference type="Proteomes" id="UP001221757"/>
    </source>
</evidence>
<comment type="caution">
    <text evidence="1">The sequence shown here is derived from an EMBL/GenBank/DDBJ whole genome shotgun (WGS) entry which is preliminary data.</text>
</comment>
<name>A0AAD7DXU0_MYCRO</name>
<dbReference type="AlphaFoldDB" id="A0AAD7DXU0"/>
<gene>
    <name evidence="1" type="ORF">B0H17DRAFT_924498</name>
</gene>
<dbReference type="Proteomes" id="UP001221757">
    <property type="component" value="Unassembled WGS sequence"/>
</dbReference>
<keyword evidence="2" id="KW-1185">Reference proteome</keyword>
<evidence type="ECO:0000313" key="1">
    <source>
        <dbReference type="EMBL" id="KAJ7701514.1"/>
    </source>
</evidence>
<feature type="non-terminal residue" evidence="1">
    <location>
        <position position="1"/>
    </location>
</feature>
<accession>A0AAD7DXU0</accession>